<dbReference type="AlphaFoldDB" id="W4KCK8"/>
<reference evidence="1 2" key="1">
    <citation type="journal article" date="2012" name="New Phytol.">
        <title>Insight into trade-off between wood decay and parasitism from the genome of a fungal forest pathogen.</title>
        <authorList>
            <person name="Olson A."/>
            <person name="Aerts A."/>
            <person name="Asiegbu F."/>
            <person name="Belbahri L."/>
            <person name="Bouzid O."/>
            <person name="Broberg A."/>
            <person name="Canback B."/>
            <person name="Coutinho P.M."/>
            <person name="Cullen D."/>
            <person name="Dalman K."/>
            <person name="Deflorio G."/>
            <person name="van Diepen L.T."/>
            <person name="Dunand C."/>
            <person name="Duplessis S."/>
            <person name="Durling M."/>
            <person name="Gonthier P."/>
            <person name="Grimwood J."/>
            <person name="Fossdal C.G."/>
            <person name="Hansson D."/>
            <person name="Henrissat B."/>
            <person name="Hietala A."/>
            <person name="Himmelstrand K."/>
            <person name="Hoffmeister D."/>
            <person name="Hogberg N."/>
            <person name="James T.Y."/>
            <person name="Karlsson M."/>
            <person name="Kohler A."/>
            <person name="Kues U."/>
            <person name="Lee Y.H."/>
            <person name="Lin Y.C."/>
            <person name="Lind M."/>
            <person name="Lindquist E."/>
            <person name="Lombard V."/>
            <person name="Lucas S."/>
            <person name="Lunden K."/>
            <person name="Morin E."/>
            <person name="Murat C."/>
            <person name="Park J."/>
            <person name="Raffaello T."/>
            <person name="Rouze P."/>
            <person name="Salamov A."/>
            <person name="Schmutz J."/>
            <person name="Solheim H."/>
            <person name="Stahlberg J."/>
            <person name="Velez H."/>
            <person name="de Vries R.P."/>
            <person name="Wiebenga A."/>
            <person name="Woodward S."/>
            <person name="Yakovlev I."/>
            <person name="Garbelotto M."/>
            <person name="Martin F."/>
            <person name="Grigoriev I.V."/>
            <person name="Stenlid J."/>
        </authorList>
    </citation>
    <scope>NUCLEOTIDE SEQUENCE [LARGE SCALE GENOMIC DNA]</scope>
    <source>
        <strain evidence="1 2">TC 32-1</strain>
    </source>
</reference>
<dbReference type="Proteomes" id="UP000030671">
    <property type="component" value="Unassembled WGS sequence"/>
</dbReference>
<dbReference type="HOGENOM" id="CLU_081631_3_2_1"/>
<dbReference type="SUPFAM" id="SSF54909">
    <property type="entry name" value="Dimeric alpha+beta barrel"/>
    <property type="match status" value="2"/>
</dbReference>
<protein>
    <recommendedName>
        <fullName evidence="3">ABM domain-containing protein</fullName>
    </recommendedName>
</protein>
<proteinExistence type="predicted"/>
<dbReference type="InterPro" id="IPR011008">
    <property type="entry name" value="Dimeric_a/b-barrel"/>
</dbReference>
<dbReference type="EMBL" id="KI925457">
    <property type="protein sequence ID" value="ETW82781.1"/>
    <property type="molecule type" value="Genomic_DNA"/>
</dbReference>
<organism evidence="1 2">
    <name type="scientific">Heterobasidion irregulare (strain TC 32-1)</name>
    <dbReference type="NCBI Taxonomy" id="747525"/>
    <lineage>
        <taxon>Eukaryota</taxon>
        <taxon>Fungi</taxon>
        <taxon>Dikarya</taxon>
        <taxon>Basidiomycota</taxon>
        <taxon>Agaricomycotina</taxon>
        <taxon>Agaricomycetes</taxon>
        <taxon>Russulales</taxon>
        <taxon>Bondarzewiaceae</taxon>
        <taxon>Heterobasidion</taxon>
        <taxon>Heterobasidion annosum species complex</taxon>
    </lineage>
</organism>
<dbReference type="RefSeq" id="XP_009545106.1">
    <property type="nucleotide sequence ID" value="XM_009546811.1"/>
</dbReference>
<evidence type="ECO:0000313" key="2">
    <source>
        <dbReference type="Proteomes" id="UP000030671"/>
    </source>
</evidence>
<evidence type="ECO:0008006" key="3">
    <source>
        <dbReference type="Google" id="ProtNLM"/>
    </source>
</evidence>
<dbReference type="InParanoid" id="W4KCK8"/>
<keyword evidence="2" id="KW-1185">Reference proteome</keyword>
<dbReference type="GeneID" id="20674685"/>
<dbReference type="KEGG" id="hir:HETIRDRAFT_433630"/>
<dbReference type="eggNOG" id="ENOG502SCZF">
    <property type="taxonomic scope" value="Eukaryota"/>
</dbReference>
<gene>
    <name evidence="1" type="ORF">HETIRDRAFT_433630</name>
</gene>
<sequence length="205" mass="22234">MSSAPVPEIAWFTSSEAYQKDASIANKSLTLVGSAKGMRGIYRGPYVEEPTTEVWINVWESLDAHLAFRKSPSYPELVEGVKVFFASKPEMVHANLTTPCERALSAPATEIAFISLQEGSTKEELDPLVATLEAELAKAPGSHGSSWGWSVEKEGVYVGVVGWDSVAAHIDAVKAAPLDTVIQQIKKVADVALKHVHLTKFKNQD</sequence>
<dbReference type="OrthoDB" id="3830579at2759"/>
<dbReference type="Gene3D" id="3.30.70.100">
    <property type="match status" value="2"/>
</dbReference>
<name>W4KCK8_HETIT</name>
<accession>W4KCK8</accession>
<evidence type="ECO:0000313" key="1">
    <source>
        <dbReference type="EMBL" id="ETW82781.1"/>
    </source>
</evidence>